<dbReference type="KEGG" id="hir:HETIRDRAFT_108584"/>
<sequence length="208" mass="24118">MQFEHLLRYVERWDPTIAGFIDIVRLWCFKRPIRRSSDKPRTTPGCIRVQLYATIPAVAYGPCLDQVDFPLEPNGDFDLHQVKVWWDLPKCRAMDRSRCAPFYSMDPEKLSALAVSTLAEGKRRLAVVGWTDQEPWEPITLPPQDTLTRELGWICRAYGDNPGWYLKPFVFVALIALMLWEWPSTCAYAGTFKALTKMLLVYVFSFFT</sequence>
<gene>
    <name evidence="2" type="ORF">HETIRDRAFT_108584</name>
</gene>
<dbReference type="GeneID" id="20666359"/>
<reference evidence="2 3" key="1">
    <citation type="journal article" date="2012" name="New Phytol.">
        <title>Insight into trade-off between wood decay and parasitism from the genome of a fungal forest pathogen.</title>
        <authorList>
            <person name="Olson A."/>
            <person name="Aerts A."/>
            <person name="Asiegbu F."/>
            <person name="Belbahri L."/>
            <person name="Bouzid O."/>
            <person name="Broberg A."/>
            <person name="Canback B."/>
            <person name="Coutinho P.M."/>
            <person name="Cullen D."/>
            <person name="Dalman K."/>
            <person name="Deflorio G."/>
            <person name="van Diepen L.T."/>
            <person name="Dunand C."/>
            <person name="Duplessis S."/>
            <person name="Durling M."/>
            <person name="Gonthier P."/>
            <person name="Grimwood J."/>
            <person name="Fossdal C.G."/>
            <person name="Hansson D."/>
            <person name="Henrissat B."/>
            <person name="Hietala A."/>
            <person name="Himmelstrand K."/>
            <person name="Hoffmeister D."/>
            <person name="Hogberg N."/>
            <person name="James T.Y."/>
            <person name="Karlsson M."/>
            <person name="Kohler A."/>
            <person name="Kues U."/>
            <person name="Lee Y.H."/>
            <person name="Lin Y.C."/>
            <person name="Lind M."/>
            <person name="Lindquist E."/>
            <person name="Lombard V."/>
            <person name="Lucas S."/>
            <person name="Lunden K."/>
            <person name="Morin E."/>
            <person name="Murat C."/>
            <person name="Park J."/>
            <person name="Raffaello T."/>
            <person name="Rouze P."/>
            <person name="Salamov A."/>
            <person name="Schmutz J."/>
            <person name="Solheim H."/>
            <person name="Stahlberg J."/>
            <person name="Velez H."/>
            <person name="de Vries R.P."/>
            <person name="Wiebenga A."/>
            <person name="Woodward S."/>
            <person name="Yakovlev I."/>
            <person name="Garbelotto M."/>
            <person name="Martin F."/>
            <person name="Grigoriev I.V."/>
            <person name="Stenlid J."/>
        </authorList>
    </citation>
    <scope>NUCLEOTIDE SEQUENCE [LARGE SCALE GENOMIC DNA]</scope>
    <source>
        <strain evidence="2 3">TC 32-1</strain>
    </source>
</reference>
<keyword evidence="3" id="KW-1185">Reference proteome</keyword>
<organism evidence="2 3">
    <name type="scientific">Heterobasidion irregulare (strain TC 32-1)</name>
    <dbReference type="NCBI Taxonomy" id="747525"/>
    <lineage>
        <taxon>Eukaryota</taxon>
        <taxon>Fungi</taxon>
        <taxon>Dikarya</taxon>
        <taxon>Basidiomycota</taxon>
        <taxon>Agaricomycotina</taxon>
        <taxon>Agaricomycetes</taxon>
        <taxon>Russulales</taxon>
        <taxon>Bondarzewiaceae</taxon>
        <taxon>Heterobasidion</taxon>
        <taxon>Heterobasidion annosum species complex</taxon>
    </lineage>
</organism>
<keyword evidence="1" id="KW-0812">Transmembrane</keyword>
<dbReference type="Proteomes" id="UP000030671">
    <property type="component" value="Unassembled WGS sequence"/>
</dbReference>
<protein>
    <submittedName>
        <fullName evidence="2">Uncharacterized protein</fullName>
    </submittedName>
</protein>
<proteinExistence type="predicted"/>
<feature type="transmembrane region" description="Helical" evidence="1">
    <location>
        <begin position="164"/>
        <end position="182"/>
    </location>
</feature>
<dbReference type="AlphaFoldDB" id="W4JMI7"/>
<accession>W4JMI7</accession>
<dbReference type="HOGENOM" id="CLU_1321041_0_0_1"/>
<feature type="transmembrane region" description="Helical" evidence="1">
    <location>
        <begin position="188"/>
        <end position="207"/>
    </location>
</feature>
<name>W4JMI7_HETIT</name>
<dbReference type="InParanoid" id="W4JMI7"/>
<evidence type="ECO:0000256" key="1">
    <source>
        <dbReference type="SAM" id="Phobius"/>
    </source>
</evidence>
<evidence type="ECO:0000313" key="2">
    <source>
        <dbReference type="EMBL" id="ETW74684.1"/>
    </source>
</evidence>
<dbReference type="OrthoDB" id="3237282at2759"/>
<dbReference type="RefSeq" id="XP_009553178.1">
    <property type="nucleotide sequence ID" value="XM_009554883.1"/>
</dbReference>
<keyword evidence="1" id="KW-1133">Transmembrane helix</keyword>
<dbReference type="EMBL" id="KI925467">
    <property type="protein sequence ID" value="ETW74684.1"/>
    <property type="molecule type" value="Genomic_DNA"/>
</dbReference>
<evidence type="ECO:0000313" key="3">
    <source>
        <dbReference type="Proteomes" id="UP000030671"/>
    </source>
</evidence>
<keyword evidence="1" id="KW-0472">Membrane</keyword>